<keyword evidence="4" id="KW-1185">Reference proteome</keyword>
<organism evidence="1 4">
    <name type="scientific">Fulvivirga sedimenti</name>
    <dbReference type="NCBI Taxonomy" id="2879465"/>
    <lineage>
        <taxon>Bacteria</taxon>
        <taxon>Pseudomonadati</taxon>
        <taxon>Bacteroidota</taxon>
        <taxon>Cytophagia</taxon>
        <taxon>Cytophagales</taxon>
        <taxon>Fulvivirgaceae</taxon>
        <taxon>Fulvivirga</taxon>
    </lineage>
</organism>
<dbReference type="RefSeq" id="WP_225698513.1">
    <property type="nucleotide sequence ID" value="NZ_JAIXNE010000002.1"/>
</dbReference>
<reference evidence="1" key="1">
    <citation type="submission" date="2021-09" db="EMBL/GenBank/DDBJ databases">
        <title>Fulvivirga sp. isolated from coastal sediment.</title>
        <authorList>
            <person name="Yu H."/>
        </authorList>
    </citation>
    <scope>NUCLEOTIDE SEQUENCE</scope>
    <source>
        <strain evidence="1">1062</strain>
    </source>
</reference>
<evidence type="ECO:0000313" key="3">
    <source>
        <dbReference type="EMBL" id="MCA6077716.1"/>
    </source>
</evidence>
<comment type="caution">
    <text evidence="1">The sequence shown here is derived from an EMBL/GenBank/DDBJ whole genome shotgun (WGS) entry which is preliminary data.</text>
</comment>
<proteinExistence type="predicted"/>
<dbReference type="Proteomes" id="UP001139409">
    <property type="component" value="Unassembled WGS sequence"/>
</dbReference>
<dbReference type="EMBL" id="JAIXNE010000004">
    <property type="protein sequence ID" value="MCA6077716.1"/>
    <property type="molecule type" value="Genomic_DNA"/>
</dbReference>
<sequence>MPFLFTIYCLIIPSILFAQLDFPVFTTHQTALGGSGTTGTHGTSVFHNPAGMMSSQISGGLGKFYGDSGVQNGYICTTLNRGNWGAGAGVHAFWSKGHSIVGSVLAVMLHLPNIRAGFQGGLITQRSDQIINERLFTGAGIQFDLGEQLMIGALFQTRLFYGSPVFFKSIAVKIHISGITEFNVQYNHEPPYPSILIFGGEISVLEKLRVLFGIETAGWSASLGIQFHYKQLKIGVSVTGHPYLGARSITGFNYVPKSEK</sequence>
<dbReference type="EMBL" id="JAIXNE010000003">
    <property type="protein sequence ID" value="MCA6076588.1"/>
    <property type="molecule type" value="Genomic_DNA"/>
</dbReference>
<name>A0A9X1HP51_9BACT</name>
<dbReference type="EMBL" id="JAIXNE010000002">
    <property type="protein sequence ID" value="MCA6075411.1"/>
    <property type="molecule type" value="Genomic_DNA"/>
</dbReference>
<evidence type="ECO:0000313" key="1">
    <source>
        <dbReference type="EMBL" id="MCA6075411.1"/>
    </source>
</evidence>
<evidence type="ECO:0000313" key="2">
    <source>
        <dbReference type="EMBL" id="MCA6076588.1"/>
    </source>
</evidence>
<evidence type="ECO:0000313" key="4">
    <source>
        <dbReference type="Proteomes" id="UP001139409"/>
    </source>
</evidence>
<dbReference type="AlphaFoldDB" id="A0A9X1HP51"/>
<protein>
    <submittedName>
        <fullName evidence="1">Uncharacterized protein</fullName>
    </submittedName>
</protein>
<gene>
    <name evidence="1" type="ORF">LDX50_11060</name>
    <name evidence="2" type="ORF">LDX50_17030</name>
    <name evidence="3" type="ORF">LDX50_22750</name>
</gene>
<accession>A0A9X1HP51</accession>